<dbReference type="AlphaFoldDB" id="A0A9N8EFJ0"/>
<sequence length="358" mass="40314">MTSFVPIDHFTKTTLTAIPPDEKPNYNSLKIIHQELNANAMTIPSALGGGHYGHLALVLQPITYNDLPYTIPWENPEHPGPAPDHGVAPTGPQITENNRVYAAREQRFLIYRATETTLQKQLLEAVPDTFTKALKNELYGYAQITVRTLLQHLDTKYGKVDADDLVDNIKRMDANWSPDQPIEDLFNQVKDAQKFAADHDPITDKMAVRAAIANLTNSGVFTDAMKDWRKKEEEDQAFTDLEKHFTSADKERRCILTPKQVGYANKATEKPTKGTANKATNRRHPMYYCWSHGQGPNSNHTSNTCTKKLPGHRDEATADDMLGGCCVIHRRAGEKAVYRRPQRPSRENEENQVPPTNT</sequence>
<keyword evidence="3" id="KW-1185">Reference proteome</keyword>
<evidence type="ECO:0000313" key="3">
    <source>
        <dbReference type="Proteomes" id="UP001153069"/>
    </source>
</evidence>
<name>A0A9N8EFJ0_9STRA</name>
<reference evidence="2" key="1">
    <citation type="submission" date="2020-06" db="EMBL/GenBank/DDBJ databases">
        <authorList>
            <consortium name="Plant Systems Biology data submission"/>
        </authorList>
    </citation>
    <scope>NUCLEOTIDE SEQUENCE</scope>
    <source>
        <strain evidence="2">D6</strain>
    </source>
</reference>
<protein>
    <submittedName>
        <fullName evidence="2">Uncharacterized protein</fullName>
    </submittedName>
</protein>
<accession>A0A9N8EFJ0</accession>
<comment type="caution">
    <text evidence="2">The sequence shown here is derived from an EMBL/GenBank/DDBJ whole genome shotgun (WGS) entry which is preliminary data.</text>
</comment>
<gene>
    <name evidence="2" type="ORF">SEMRO_924_G220800.1</name>
</gene>
<dbReference type="Proteomes" id="UP001153069">
    <property type="component" value="Unassembled WGS sequence"/>
</dbReference>
<evidence type="ECO:0000313" key="2">
    <source>
        <dbReference type="EMBL" id="CAB9518326.1"/>
    </source>
</evidence>
<evidence type="ECO:0000256" key="1">
    <source>
        <dbReference type="SAM" id="MobiDB-lite"/>
    </source>
</evidence>
<proteinExistence type="predicted"/>
<dbReference type="EMBL" id="CAICTM010000922">
    <property type="protein sequence ID" value="CAB9518326.1"/>
    <property type="molecule type" value="Genomic_DNA"/>
</dbReference>
<dbReference type="OrthoDB" id="49018at2759"/>
<organism evidence="2 3">
    <name type="scientific">Seminavis robusta</name>
    <dbReference type="NCBI Taxonomy" id="568900"/>
    <lineage>
        <taxon>Eukaryota</taxon>
        <taxon>Sar</taxon>
        <taxon>Stramenopiles</taxon>
        <taxon>Ochrophyta</taxon>
        <taxon>Bacillariophyta</taxon>
        <taxon>Bacillariophyceae</taxon>
        <taxon>Bacillariophycidae</taxon>
        <taxon>Naviculales</taxon>
        <taxon>Naviculaceae</taxon>
        <taxon>Seminavis</taxon>
    </lineage>
</organism>
<feature type="region of interest" description="Disordered" evidence="1">
    <location>
        <begin position="335"/>
        <end position="358"/>
    </location>
</feature>